<evidence type="ECO:0000313" key="3">
    <source>
        <dbReference type="EMBL" id="KAE9305475.1"/>
    </source>
</evidence>
<protein>
    <submittedName>
        <fullName evidence="3">Uncharacterized protein</fullName>
    </submittedName>
</protein>
<comment type="caution">
    <text evidence="3">The sequence shown here is derived from an EMBL/GenBank/DDBJ whole genome shotgun (WGS) entry which is preliminary data.</text>
</comment>
<dbReference type="EMBL" id="QXFT01002022">
    <property type="protein sequence ID" value="KAE9305475.1"/>
    <property type="molecule type" value="Genomic_DNA"/>
</dbReference>
<dbReference type="Proteomes" id="UP000429607">
    <property type="component" value="Unassembled WGS sequence"/>
</dbReference>
<proteinExistence type="predicted"/>
<dbReference type="Proteomes" id="UP000434957">
    <property type="component" value="Unassembled WGS sequence"/>
</dbReference>
<evidence type="ECO:0000313" key="5">
    <source>
        <dbReference type="Proteomes" id="UP000434957"/>
    </source>
</evidence>
<sequence>MASPFAFLLWDSWRSILIISASSTIAGSNFFDADNAFGVKGSMLSPSALNGILVARSNVDTMHENYSKPYRLKKIHVFHS</sequence>
<keyword evidence="1" id="KW-0732">Signal</keyword>
<accession>A0A6A4DPE8</accession>
<keyword evidence="5" id="KW-1185">Reference proteome</keyword>
<feature type="chain" id="PRO_5036167412" evidence="1">
    <location>
        <begin position="27"/>
        <end position="80"/>
    </location>
</feature>
<feature type="signal peptide" evidence="1">
    <location>
        <begin position="1"/>
        <end position="26"/>
    </location>
</feature>
<dbReference type="AlphaFoldDB" id="A0A6A4DPE8"/>
<dbReference type="EMBL" id="QXFV01001231">
    <property type="protein sequence ID" value="KAE9011277.1"/>
    <property type="molecule type" value="Genomic_DNA"/>
</dbReference>
<reference evidence="3 5" key="1">
    <citation type="submission" date="2018-08" db="EMBL/GenBank/DDBJ databases">
        <title>Genomic investigation of the strawberry pathogen Phytophthora fragariae indicates pathogenicity is determined by transcriptional variation in three key races.</title>
        <authorList>
            <person name="Adams T.M."/>
            <person name="Armitage A.D."/>
            <person name="Sobczyk M.K."/>
            <person name="Bates H.J."/>
            <person name="Dunwell J.M."/>
            <person name="Nellist C.F."/>
            <person name="Harrison R.J."/>
        </authorList>
    </citation>
    <scope>NUCLEOTIDE SEQUENCE [LARGE SCALE GENOMIC DNA]</scope>
    <source>
        <strain evidence="2 4">SCRP249</strain>
        <strain evidence="3 5">SCRP333</strain>
    </source>
</reference>
<organism evidence="3 5">
    <name type="scientific">Phytophthora rubi</name>
    <dbReference type="NCBI Taxonomy" id="129364"/>
    <lineage>
        <taxon>Eukaryota</taxon>
        <taxon>Sar</taxon>
        <taxon>Stramenopiles</taxon>
        <taxon>Oomycota</taxon>
        <taxon>Peronosporomycetes</taxon>
        <taxon>Peronosporales</taxon>
        <taxon>Peronosporaceae</taxon>
        <taxon>Phytophthora</taxon>
    </lineage>
</organism>
<evidence type="ECO:0000256" key="1">
    <source>
        <dbReference type="SAM" id="SignalP"/>
    </source>
</evidence>
<name>A0A6A4DPE8_9STRA</name>
<evidence type="ECO:0000313" key="4">
    <source>
        <dbReference type="Proteomes" id="UP000429607"/>
    </source>
</evidence>
<evidence type="ECO:0000313" key="2">
    <source>
        <dbReference type="EMBL" id="KAE9011277.1"/>
    </source>
</evidence>
<gene>
    <name evidence="2" type="ORF">PR001_g15959</name>
    <name evidence="3" type="ORF">PR003_g21483</name>
</gene>